<keyword evidence="5" id="KW-0223">Dioxygenase</keyword>
<accession>A0ABP3N3F3</accession>
<comment type="similarity">
    <text evidence="1 5">Belongs to the carotenoid oxygenase family.</text>
</comment>
<dbReference type="EMBL" id="BAAAGS010000022">
    <property type="protein sequence ID" value="GAA0533141.1"/>
    <property type="molecule type" value="Genomic_DNA"/>
</dbReference>
<dbReference type="RefSeq" id="WP_009944947.1">
    <property type="nucleotide sequence ID" value="NZ_BAAAGS010000022.1"/>
</dbReference>
<evidence type="ECO:0000313" key="7">
    <source>
        <dbReference type="Proteomes" id="UP001500729"/>
    </source>
</evidence>
<dbReference type="PANTHER" id="PTHR10543">
    <property type="entry name" value="BETA-CAROTENE DIOXYGENASE"/>
    <property type="match status" value="1"/>
</dbReference>
<evidence type="ECO:0000256" key="3">
    <source>
        <dbReference type="ARBA" id="ARBA00023002"/>
    </source>
</evidence>
<organism evidence="6 7">
    <name type="scientific">Saccharopolyspora erythraea</name>
    <name type="common">Streptomyces erythraeus</name>
    <dbReference type="NCBI Taxonomy" id="1836"/>
    <lineage>
        <taxon>Bacteria</taxon>
        <taxon>Bacillati</taxon>
        <taxon>Actinomycetota</taxon>
        <taxon>Actinomycetes</taxon>
        <taxon>Pseudonocardiales</taxon>
        <taxon>Pseudonocardiaceae</taxon>
        <taxon>Saccharopolyspora</taxon>
    </lineage>
</organism>
<dbReference type="Proteomes" id="UP001500729">
    <property type="component" value="Unassembled WGS sequence"/>
</dbReference>
<name>A0ABP3N3F3_SACER</name>
<protein>
    <recommendedName>
        <fullName evidence="5">Dioxygenase</fullName>
        <ecNumber evidence="5">1.13.11.-</ecNumber>
    </recommendedName>
</protein>
<reference evidence="7" key="1">
    <citation type="journal article" date="2019" name="Int. J. Syst. Evol. Microbiol.">
        <title>The Global Catalogue of Microorganisms (GCM) 10K type strain sequencing project: providing services to taxonomists for standard genome sequencing and annotation.</title>
        <authorList>
            <consortium name="The Broad Institute Genomics Platform"/>
            <consortium name="The Broad Institute Genome Sequencing Center for Infectious Disease"/>
            <person name="Wu L."/>
            <person name="Ma J."/>
        </authorList>
    </citation>
    <scope>NUCLEOTIDE SEQUENCE [LARGE SCALE GENOMIC DNA]</scope>
    <source>
        <strain evidence="7">JCM 10303</strain>
    </source>
</reference>
<keyword evidence="7" id="KW-1185">Reference proteome</keyword>
<evidence type="ECO:0000256" key="4">
    <source>
        <dbReference type="ARBA" id="ARBA00023004"/>
    </source>
</evidence>
<keyword evidence="3 5" id="KW-0560">Oxidoreductase</keyword>
<comment type="caution">
    <text evidence="6">The sequence shown here is derived from an EMBL/GenBank/DDBJ whole genome shotgun (WGS) entry which is preliminary data.</text>
</comment>
<evidence type="ECO:0000313" key="6">
    <source>
        <dbReference type="EMBL" id="GAA0533141.1"/>
    </source>
</evidence>
<keyword evidence="2 5" id="KW-0479">Metal-binding</keyword>
<sequence>MTEVAEAASSAPPVHLVGHLEPVPDEVEVHDLRVTGTLPRELAGRYLRNGPNPLPGENPGHWFAGHGMVHGIRIRDGRAEWYRNRWVRTNLLEGRFEAGDGATLDRSVTPANTHVIEHSGHLLALCEGGLPYELTAGLDTEGPRAFDGRLTNGMTAHPKEDPDTGELHFFGCGFRPPHLTYHRLSPAGELVRSQVVEVPGATMMHDFAITENHVIWLDLPVTFDLDLVGRALPYRWNDDYGARLGVMARDGEPTVRWFEIDPCYVFHVGNAREDPAGRIVLDAVRWDRDTFRRGWSRLGGDGRARRDGGPAAEFSGTGRSTLHRWIFDLASGSVREQAIDDRGVEFPTLNENRVGRDNRYLYTVAEQLDDSNTGAAIVKYDTATGIGETHELGADRTAGEAVFVAAAGGRDEDDGWLLSIVSDRSGKSSDLVVLDATDLTAAPVATVHLPRRVPTGFHGSWIPDAELDA</sequence>
<dbReference type="InterPro" id="IPR004294">
    <property type="entry name" value="Carotenoid_Oase"/>
</dbReference>
<gene>
    <name evidence="6" type="ORF">GCM10009533_35300</name>
</gene>
<evidence type="ECO:0000256" key="5">
    <source>
        <dbReference type="RuleBase" id="RU364048"/>
    </source>
</evidence>
<proteinExistence type="inferred from homology"/>
<dbReference type="Pfam" id="PF03055">
    <property type="entry name" value="RPE65"/>
    <property type="match status" value="1"/>
</dbReference>
<evidence type="ECO:0000256" key="1">
    <source>
        <dbReference type="ARBA" id="ARBA00006787"/>
    </source>
</evidence>
<keyword evidence="4 5" id="KW-0408">Iron</keyword>
<comment type="cofactor">
    <cofactor evidence="5">
        <name>Fe(2+)</name>
        <dbReference type="ChEBI" id="CHEBI:29033"/>
    </cofactor>
    <text evidence="5">Binds 1 Fe(2+) ion per subunit.</text>
</comment>
<dbReference type="PANTHER" id="PTHR10543:SF89">
    <property type="entry name" value="CAROTENOID 9,10(9',10')-CLEAVAGE DIOXYGENASE 1"/>
    <property type="match status" value="1"/>
</dbReference>
<dbReference type="EC" id="1.13.11.-" evidence="5"/>
<evidence type="ECO:0000256" key="2">
    <source>
        <dbReference type="ARBA" id="ARBA00022723"/>
    </source>
</evidence>